<dbReference type="Gene3D" id="2.60.40.1120">
    <property type="entry name" value="Carboxypeptidase-like, regulatory domain"/>
    <property type="match status" value="1"/>
</dbReference>
<keyword evidence="1" id="KW-0472">Membrane</keyword>
<dbReference type="Gene3D" id="2.60.40.10">
    <property type="entry name" value="Immunoglobulins"/>
    <property type="match status" value="1"/>
</dbReference>
<evidence type="ECO:0000313" key="4">
    <source>
        <dbReference type="Proteomes" id="UP000577419"/>
    </source>
</evidence>
<feature type="transmembrane region" description="Helical" evidence="1">
    <location>
        <begin position="816"/>
        <end position="834"/>
    </location>
</feature>
<reference evidence="4" key="1">
    <citation type="journal article" date="2020" name="bioRxiv">
        <title>A rank-normalized archaeal taxonomy based on genome phylogeny resolves widespread incomplete and uneven classifications.</title>
        <authorList>
            <person name="Rinke C."/>
            <person name="Chuvochina M."/>
            <person name="Mussig A.J."/>
            <person name="Chaumeil P.-A."/>
            <person name="Waite D.W."/>
            <person name="Whitman W.B."/>
            <person name="Parks D.H."/>
            <person name="Hugenholtz P."/>
        </authorList>
    </citation>
    <scope>NUCLEOTIDE SEQUENCE [LARGE SCALE GENOMIC DNA]</scope>
</reference>
<protein>
    <recommendedName>
        <fullName evidence="2">CARDB domain-containing protein</fullName>
    </recommendedName>
</protein>
<dbReference type="InterPro" id="IPR008969">
    <property type="entry name" value="CarboxyPept-like_regulatory"/>
</dbReference>
<dbReference type="InterPro" id="IPR011635">
    <property type="entry name" value="CARDB"/>
</dbReference>
<dbReference type="EMBL" id="DUFG01000017">
    <property type="protein sequence ID" value="HIH08435.1"/>
    <property type="molecule type" value="Genomic_DNA"/>
</dbReference>
<sequence length="910" mass="99575">MDRESIKHALIAVLLALVLPSAAHAQEFSQIQIEVQGPELVATNVFDDDGSIGLVDIFIASSGSVNRYQFSGVEEGTVFDVAFSSDSSIYYNFMDNDGAIVNLQYFIFVLNPQPPEEPTPVQPKPKVFLGKTITPRLAEGNRSFYLDVSADINSAFSAERAVFFYSFTKSGTRTSVPMIKNGDTFTATAGPFTGKIYPYSGITVYNSSGKKVTSGFGSTVYHLIASDVAACALIGVPASAAPSTVTETPTIQFEAASFDSAIINEEISETINLANEGNAPVILLQGSSQFSWIKIVNQSGQLVATSVYDNDDSIGFVDVFVVRGSSSQQFSFTNVKQGQTLNASFSDADTVYYNFMDIDGSIVNLQFFLPVDEDEAFRPPLPSQKVKLIESVEFEARPNDNYSAFFIDVELTPVEGATVETAKVFYRFGRTSKDETVFLSKSGEKFTGTIGPVSGEVFFYSNTYAYDGLGNSSRVYTDAWYAVIPPHRIKCVEICGNFKDDDNDDLIDEDCVLLSELIFTQKNIPSFSVVGKPLNVSATVKNAGVSNAASFDVVLLLNNQLVDSVTIAGLETDGSAEIYFSVEDTNDFFGVNELKLVIDPSNSVPELNELNNEALQSLVIGFNQFNVIFNYNDADFLGDTRHLRVFDRLGKPVANANVSLTFPSGTVREFDTNAGGFIIFDLIEPGAYLVDVSKEEFDPFQGAFSVARIVLPDFKEIIAVGETLPIIVQTEDGQIPSDIIVEVELPNGERQRIELSDLGRGEFRALVAGSHKLIVTRKGFTVFEASFLATGFFESVFVGAGAGTELLFGSIIRQPVLFLILVVISLLAAAFAHTKSILLFPRRPKSSREKQIEDATRIGIAILLFILPFQVDRFFGFNAALAFVVLEIASILISDYFYKQSRRRKAIRVR</sequence>
<dbReference type="Proteomes" id="UP000577419">
    <property type="component" value="Unassembled WGS sequence"/>
</dbReference>
<feature type="domain" description="CARDB" evidence="2">
    <location>
        <begin position="517"/>
        <end position="614"/>
    </location>
</feature>
<dbReference type="InterPro" id="IPR013783">
    <property type="entry name" value="Ig-like_fold"/>
</dbReference>
<evidence type="ECO:0000259" key="2">
    <source>
        <dbReference type="Pfam" id="PF07705"/>
    </source>
</evidence>
<feature type="transmembrane region" description="Helical" evidence="1">
    <location>
        <begin position="877"/>
        <end position="898"/>
    </location>
</feature>
<name>A0A7J4IW08_9ARCH</name>
<dbReference type="AlphaFoldDB" id="A0A7J4IW08"/>
<evidence type="ECO:0000256" key="1">
    <source>
        <dbReference type="SAM" id="Phobius"/>
    </source>
</evidence>
<accession>A0A7J4IW08</accession>
<evidence type="ECO:0000313" key="3">
    <source>
        <dbReference type="EMBL" id="HIH08435.1"/>
    </source>
</evidence>
<comment type="caution">
    <text evidence="3">The sequence shown here is derived from an EMBL/GenBank/DDBJ whole genome shotgun (WGS) entry which is preliminary data.</text>
</comment>
<keyword evidence="1" id="KW-1133">Transmembrane helix</keyword>
<dbReference type="SUPFAM" id="SSF49464">
    <property type="entry name" value="Carboxypeptidase regulatory domain-like"/>
    <property type="match status" value="1"/>
</dbReference>
<proteinExistence type="predicted"/>
<gene>
    <name evidence="3" type="ORF">HA237_03625</name>
</gene>
<dbReference type="Pfam" id="PF07705">
    <property type="entry name" value="CARDB"/>
    <property type="match status" value="1"/>
</dbReference>
<keyword evidence="1" id="KW-0812">Transmembrane</keyword>
<organism evidence="3 4">
    <name type="scientific">Candidatus Iainarchaeum sp</name>
    <dbReference type="NCBI Taxonomy" id="3101447"/>
    <lineage>
        <taxon>Archaea</taxon>
        <taxon>Candidatus Iainarchaeota</taxon>
        <taxon>Candidatus Iainarchaeia</taxon>
        <taxon>Candidatus Iainarchaeales</taxon>
        <taxon>Candidatus Iainarchaeaceae</taxon>
        <taxon>Candidatus Iainarchaeum</taxon>
    </lineage>
</organism>